<evidence type="ECO:0000313" key="1">
    <source>
        <dbReference type="EMBL" id="MET4757884.1"/>
    </source>
</evidence>
<dbReference type="RefSeq" id="WP_354008006.1">
    <property type="nucleotide sequence ID" value="NZ_JBEWTA010000001.1"/>
</dbReference>
<proteinExistence type="predicted"/>
<name>A0ABV2SJF4_9GAMM</name>
<protein>
    <submittedName>
        <fullName evidence="1">Uncharacterized protein</fullName>
    </submittedName>
</protein>
<organism evidence="1 2">
    <name type="scientific">Endozoicomonas lisbonensis</name>
    <dbReference type="NCBI Taxonomy" id="3120522"/>
    <lineage>
        <taxon>Bacteria</taxon>
        <taxon>Pseudomonadati</taxon>
        <taxon>Pseudomonadota</taxon>
        <taxon>Gammaproteobacteria</taxon>
        <taxon>Oceanospirillales</taxon>
        <taxon>Endozoicomonadaceae</taxon>
        <taxon>Endozoicomonas</taxon>
    </lineage>
</organism>
<comment type="caution">
    <text evidence="1">The sequence shown here is derived from an EMBL/GenBank/DDBJ whole genome shotgun (WGS) entry which is preliminary data.</text>
</comment>
<keyword evidence="2" id="KW-1185">Reference proteome</keyword>
<dbReference type="Proteomes" id="UP001549366">
    <property type="component" value="Unassembled WGS sequence"/>
</dbReference>
<accession>A0ABV2SJF4</accession>
<dbReference type="EMBL" id="JBEWTB010000002">
    <property type="protein sequence ID" value="MET4757884.1"/>
    <property type="molecule type" value="Genomic_DNA"/>
</dbReference>
<sequence>MDFIVQRQSSDKKKVEIYQHADSTNHHLKQFALVLVNVRSPGGNVGAIEFIEESGV</sequence>
<evidence type="ECO:0000313" key="2">
    <source>
        <dbReference type="Proteomes" id="UP001549366"/>
    </source>
</evidence>
<reference evidence="1 2" key="1">
    <citation type="submission" date="2024-06" db="EMBL/GenBank/DDBJ databases">
        <title>Genomic Encyclopedia of Type Strains, Phase V (KMG-V): Genome sequencing to study the core and pangenomes of soil and plant-associated prokaryotes.</title>
        <authorList>
            <person name="Whitman W."/>
        </authorList>
    </citation>
    <scope>NUCLEOTIDE SEQUENCE [LARGE SCALE GENOMIC DNA]</scope>
    <source>
        <strain evidence="1 2">NE40</strain>
    </source>
</reference>
<gene>
    <name evidence="1" type="ORF">V5J35_003076</name>
</gene>